<organism evidence="1 2">
    <name type="scientific">Hungatella hathewayi</name>
    <dbReference type="NCBI Taxonomy" id="154046"/>
    <lineage>
        <taxon>Bacteria</taxon>
        <taxon>Bacillati</taxon>
        <taxon>Bacillota</taxon>
        <taxon>Clostridia</taxon>
        <taxon>Lachnospirales</taxon>
        <taxon>Lachnospiraceae</taxon>
        <taxon>Hungatella</taxon>
    </lineage>
</organism>
<name>A0A174J5H7_9FIRM</name>
<dbReference type="AlphaFoldDB" id="A0A174J5H7"/>
<sequence length="251" mass="27843">MKDFVTESRILCCADLNFFGDRKYREFEVAGTESFAAGQYLMMRTKNREIGWPYPYFIHGKTEKGLLVLAREDQDLYSGREGDTVEYWGPRGTSPLNGTELPILVTEPAVYFAVYPFICEKAYQKLIIIGTENTVPADNMISAEIFNSVEFCSKLSDAVKLLETAAGRGPVIAAFNPGTAESFAETVSKDRKNNTVLLVSNKKACGIDGCKGCYLHSGDTKFGINVCCKGPFMPLTVIDFKADGRCFETYL</sequence>
<proteinExistence type="predicted"/>
<dbReference type="RefSeq" id="WP_055658445.1">
    <property type="nucleotide sequence ID" value="NZ_CABIXC010000014.1"/>
</dbReference>
<dbReference type="EMBL" id="CYZE01000014">
    <property type="protein sequence ID" value="CUO92868.1"/>
    <property type="molecule type" value="Genomic_DNA"/>
</dbReference>
<evidence type="ECO:0000313" key="2">
    <source>
        <dbReference type="Proteomes" id="UP000095651"/>
    </source>
</evidence>
<reference evidence="1 2" key="1">
    <citation type="submission" date="2015-09" db="EMBL/GenBank/DDBJ databases">
        <authorList>
            <consortium name="Pathogen Informatics"/>
        </authorList>
    </citation>
    <scope>NUCLEOTIDE SEQUENCE [LARGE SCALE GENOMIC DNA]</scope>
    <source>
        <strain evidence="1 2">2789STDY5608850</strain>
    </source>
</reference>
<evidence type="ECO:0008006" key="3">
    <source>
        <dbReference type="Google" id="ProtNLM"/>
    </source>
</evidence>
<gene>
    <name evidence="1" type="ORF">ERS852407_04439</name>
</gene>
<dbReference type="Proteomes" id="UP000095651">
    <property type="component" value="Unassembled WGS sequence"/>
</dbReference>
<protein>
    <recommendedName>
        <fullName evidence="3">Dihydroorotate dehydrogenase electron transfer subunit iron-sulphur cluster binding domain-containing protein</fullName>
    </recommendedName>
</protein>
<evidence type="ECO:0000313" key="1">
    <source>
        <dbReference type="EMBL" id="CUO92868.1"/>
    </source>
</evidence>
<accession>A0A174J5H7</accession>